<organism evidence="1 2">
    <name type="scientific">Tanacetum coccineum</name>
    <dbReference type="NCBI Taxonomy" id="301880"/>
    <lineage>
        <taxon>Eukaryota</taxon>
        <taxon>Viridiplantae</taxon>
        <taxon>Streptophyta</taxon>
        <taxon>Embryophyta</taxon>
        <taxon>Tracheophyta</taxon>
        <taxon>Spermatophyta</taxon>
        <taxon>Magnoliopsida</taxon>
        <taxon>eudicotyledons</taxon>
        <taxon>Gunneridae</taxon>
        <taxon>Pentapetalae</taxon>
        <taxon>asterids</taxon>
        <taxon>campanulids</taxon>
        <taxon>Asterales</taxon>
        <taxon>Asteraceae</taxon>
        <taxon>Asteroideae</taxon>
        <taxon>Anthemideae</taxon>
        <taxon>Anthemidinae</taxon>
        <taxon>Tanacetum</taxon>
    </lineage>
</organism>
<dbReference type="Proteomes" id="UP001151760">
    <property type="component" value="Unassembled WGS sequence"/>
</dbReference>
<comment type="caution">
    <text evidence="1">The sequence shown here is derived from an EMBL/GenBank/DDBJ whole genome shotgun (WGS) entry which is preliminary data.</text>
</comment>
<dbReference type="EMBL" id="BQNB010018130">
    <property type="protein sequence ID" value="GJT70982.1"/>
    <property type="molecule type" value="Genomic_DNA"/>
</dbReference>
<name>A0ABQ5G5R2_9ASTR</name>
<reference evidence="1" key="1">
    <citation type="journal article" date="2022" name="Int. J. Mol. Sci.">
        <title>Draft Genome of Tanacetum Coccineum: Genomic Comparison of Closely Related Tanacetum-Family Plants.</title>
        <authorList>
            <person name="Yamashiro T."/>
            <person name="Shiraishi A."/>
            <person name="Nakayama K."/>
            <person name="Satake H."/>
        </authorList>
    </citation>
    <scope>NUCLEOTIDE SEQUENCE</scope>
</reference>
<reference evidence="1" key="2">
    <citation type="submission" date="2022-01" db="EMBL/GenBank/DDBJ databases">
        <authorList>
            <person name="Yamashiro T."/>
            <person name="Shiraishi A."/>
            <person name="Satake H."/>
            <person name="Nakayama K."/>
        </authorList>
    </citation>
    <scope>NUCLEOTIDE SEQUENCE</scope>
</reference>
<gene>
    <name evidence="1" type="ORF">Tco_1030268</name>
</gene>
<keyword evidence="2" id="KW-1185">Reference proteome</keyword>
<protein>
    <submittedName>
        <fullName evidence="1">Uncharacterized protein</fullName>
    </submittedName>
</protein>
<proteinExistence type="predicted"/>
<evidence type="ECO:0000313" key="2">
    <source>
        <dbReference type="Proteomes" id="UP001151760"/>
    </source>
</evidence>
<accession>A0ABQ5G5R2</accession>
<sequence length="465" mass="52171">MANLEFCDKHNMVAYLKKPTGSEGFQEIVDFLNGSHIRFALTKNPTIYLMAKNSLFTKALSANDEIQVSTVGLPYYKYIVPTLTPKLFSNMKRGFSGEHTPLFPSILAIQAEEGEDEAVYEEWYDRVERATTTAAILDVAQASGGSPRCQEATGGSIAQTRSKRVPTQPYDLPLLRVNTLGSNEGNIQLQELMALCTKLSYMVLALETDLRHTKKVYGAAYTKLIMKVKKLEKTIKSNQARRRAKIVVSDDEEDLEDSSKHGRMIEEIDQNAGVTLITPIHSQEDKPEDQLGVFSAAKVLADASKNVHTYSRRRRAVSTGNGRVSTASRLFSTAEESVSTAGALMPVSTAGMVQEVSKDKGKGIMTESEPEQTKTKLQQRQERIGYEAAVRLQEQLNEEERQRIAKMHEESSSFNIEEWENIQATIEADEELAQRVQAEEREKYSEAEKARLLAELINQRKRYFA</sequence>
<evidence type="ECO:0000313" key="1">
    <source>
        <dbReference type="EMBL" id="GJT70982.1"/>
    </source>
</evidence>